<dbReference type="Pfam" id="PF03594">
    <property type="entry name" value="BenE"/>
    <property type="match status" value="1"/>
</dbReference>
<feature type="transmembrane region" description="Helical" evidence="1">
    <location>
        <begin position="60"/>
        <end position="78"/>
    </location>
</feature>
<keyword evidence="1" id="KW-0812">Transmembrane</keyword>
<feature type="transmembrane region" description="Helical" evidence="1">
    <location>
        <begin position="109"/>
        <end position="132"/>
    </location>
</feature>
<evidence type="ECO:0000256" key="1">
    <source>
        <dbReference type="SAM" id="Phobius"/>
    </source>
</evidence>
<proteinExistence type="predicted"/>
<feature type="transmembrane region" description="Helical" evidence="1">
    <location>
        <begin position="85"/>
        <end position="103"/>
    </location>
</feature>
<protein>
    <submittedName>
        <fullName evidence="2">Benzoate/H(+) symporter BenE family transporter</fullName>
    </submittedName>
</protein>
<dbReference type="PANTHER" id="PTHR30199">
    <property type="entry name" value="MFS FAMILY TRANSPORTER, PREDICTED SUBSTRATE BENZOATE"/>
    <property type="match status" value="1"/>
</dbReference>
<name>A0ABU1G025_9GAMM</name>
<accession>A0ABU1G025</accession>
<gene>
    <name evidence="2" type="ORF">QC818_05780</name>
</gene>
<feature type="transmembrane region" description="Helical" evidence="1">
    <location>
        <begin position="221"/>
        <end position="241"/>
    </location>
</feature>
<dbReference type="RefSeq" id="WP_309651895.1">
    <property type="nucleotide sequence ID" value="NZ_JARWAK010000003.1"/>
</dbReference>
<keyword evidence="1" id="KW-1133">Transmembrane helix</keyword>
<comment type="caution">
    <text evidence="2">The sequence shown here is derived from an EMBL/GenBank/DDBJ whole genome shotgun (WGS) entry which is preliminary data.</text>
</comment>
<dbReference type="Proteomes" id="UP001264519">
    <property type="component" value="Unassembled WGS sequence"/>
</dbReference>
<dbReference type="PANTHER" id="PTHR30199:SF0">
    <property type="entry name" value="INNER MEMBRANE PROTEIN YDCO"/>
    <property type="match status" value="1"/>
</dbReference>
<keyword evidence="3" id="KW-1185">Reference proteome</keyword>
<feature type="transmembrane region" description="Helical" evidence="1">
    <location>
        <begin position="139"/>
        <end position="159"/>
    </location>
</feature>
<feature type="transmembrane region" description="Helical" evidence="1">
    <location>
        <begin position="21"/>
        <end position="48"/>
    </location>
</feature>
<evidence type="ECO:0000313" key="2">
    <source>
        <dbReference type="EMBL" id="MDR5866293.1"/>
    </source>
</evidence>
<dbReference type="InterPro" id="IPR004711">
    <property type="entry name" value="Benzoate_Transporter"/>
</dbReference>
<feature type="transmembrane region" description="Helical" evidence="1">
    <location>
        <begin position="333"/>
        <end position="352"/>
    </location>
</feature>
<reference evidence="2 3" key="1">
    <citation type="submission" date="2023-04" db="EMBL/GenBank/DDBJ databases">
        <title>A long-awaited taxogenomic arrangement of the family Halomonadaceae.</title>
        <authorList>
            <person name="De La Haba R."/>
            <person name="Chuvochina M."/>
            <person name="Wittouck S."/>
            <person name="Arahal D.R."/>
            <person name="Sanchez-Porro C."/>
            <person name="Hugenholtz P."/>
            <person name="Ventosa A."/>
        </authorList>
    </citation>
    <scope>NUCLEOTIDE SEQUENCE [LARGE SCALE GENOMIC DNA]</scope>
    <source>
        <strain evidence="2 3">DSM 23530</strain>
    </source>
</reference>
<dbReference type="EMBL" id="JARWAK010000003">
    <property type="protein sequence ID" value="MDR5866293.1"/>
    <property type="molecule type" value="Genomic_DNA"/>
</dbReference>
<evidence type="ECO:0000313" key="3">
    <source>
        <dbReference type="Proteomes" id="UP001264519"/>
    </source>
</evidence>
<feature type="transmembrane region" description="Helical" evidence="1">
    <location>
        <begin position="364"/>
        <end position="387"/>
    </location>
</feature>
<feature type="transmembrane region" description="Helical" evidence="1">
    <location>
        <begin position="303"/>
        <end position="327"/>
    </location>
</feature>
<sequence length="404" mass="41157">MHQHMPSLGRAQPRRSPWRDLSLSTLVAGLVAVLIGYGSSAVIIFQAAEAAGATRAQTGSWMWALGIGAGLTSLSLSWRYRVPVLTAWSTPGAALLATSLPGIPMDEAIGAFLFSSALITLCGITGLFEALVRRIPAALSAALLAGVLLRFGLETFAAVERDWRLPLAMLLAYGLGRRLAPRYAIVLVLLTGVGLAAALGQLDLAGIGLTPTWPVFTAPSFAPATLVGVGLPLFVVTMTTQNLPGTAVLQAAGYRPPSSPLIGWTGAASLALAPFGGFALNLAAISAAVCLGREAHEDPARRYTAGMTAGIGYLLLGVFGTTVTALFAAFPAALITALAGLALLGTIGNGLAGAMADARQRDAAVVTFLCTASGVSLLGIGAAFWGLVAGLAMLGLTIRRASGA</sequence>
<feature type="transmembrane region" description="Helical" evidence="1">
    <location>
        <begin position="261"/>
        <end position="291"/>
    </location>
</feature>
<keyword evidence="1" id="KW-0472">Membrane</keyword>
<organism evidence="2 3">
    <name type="scientific">Halomonas koreensis</name>
    <dbReference type="NCBI Taxonomy" id="245385"/>
    <lineage>
        <taxon>Bacteria</taxon>
        <taxon>Pseudomonadati</taxon>
        <taxon>Pseudomonadota</taxon>
        <taxon>Gammaproteobacteria</taxon>
        <taxon>Oceanospirillales</taxon>
        <taxon>Halomonadaceae</taxon>
        <taxon>Halomonas</taxon>
    </lineage>
</organism>
<feature type="transmembrane region" description="Helical" evidence="1">
    <location>
        <begin position="179"/>
        <end position="200"/>
    </location>
</feature>
<dbReference type="NCBIfam" id="TIGR00843">
    <property type="entry name" value="benE"/>
    <property type="match status" value="1"/>
</dbReference>